<evidence type="ECO:0000256" key="1">
    <source>
        <dbReference type="SAM" id="MobiDB-lite"/>
    </source>
</evidence>
<dbReference type="AlphaFoldDB" id="Q2IMU8"/>
<gene>
    <name evidence="2" type="ordered locus">Adeh_0355</name>
</gene>
<dbReference type="KEGG" id="ade:Adeh_0355"/>
<dbReference type="InterPro" id="IPR025412">
    <property type="entry name" value="DUF4304"/>
</dbReference>
<protein>
    <recommendedName>
        <fullName evidence="4">DUF4304 domain-containing protein</fullName>
    </recommendedName>
</protein>
<dbReference type="EMBL" id="CP000251">
    <property type="protein sequence ID" value="ABC80131.1"/>
    <property type="molecule type" value="Genomic_DNA"/>
</dbReference>
<reference evidence="2 3" key="1">
    <citation type="submission" date="2006-01" db="EMBL/GenBank/DDBJ databases">
        <title>Complete sequence of Anaeromyxobacter dehalogenans 2CP-C.</title>
        <authorList>
            <consortium name="US DOE Joint Genome Institute"/>
            <person name="Copeland A."/>
            <person name="Lucas S."/>
            <person name="Lapidus A."/>
            <person name="Barry K."/>
            <person name="Detter J.C."/>
            <person name="Glavina T."/>
            <person name="Hammon N."/>
            <person name="Israni S."/>
            <person name="Pitluck S."/>
            <person name="Brettin T."/>
            <person name="Bruce D."/>
            <person name="Han C."/>
            <person name="Tapia R."/>
            <person name="Gilna P."/>
            <person name="Kiss H."/>
            <person name="Schmutz J."/>
            <person name="Larimer F."/>
            <person name="Land M."/>
            <person name="Kyrpides N."/>
            <person name="Anderson I."/>
            <person name="Sanford R.A."/>
            <person name="Ritalahti K.M."/>
            <person name="Thomas H.S."/>
            <person name="Kirby J.R."/>
            <person name="Zhulin I.B."/>
            <person name="Loeffler F.E."/>
            <person name="Richardson P."/>
        </authorList>
    </citation>
    <scope>NUCLEOTIDE SEQUENCE [LARGE SCALE GENOMIC DNA]</scope>
    <source>
        <strain evidence="2 3">2CP-C</strain>
    </source>
</reference>
<name>Q2IMU8_ANADE</name>
<dbReference type="Pfam" id="PF14137">
    <property type="entry name" value="DUF4304"/>
    <property type="match status" value="1"/>
</dbReference>
<sequence length="239" mass="26401">MRGCGRVHAPLHRQAAEAPRPRHRAGTRAAHHAPRRRATAKTPAQQLLDEVIRNGLAPMLKALGFRKAGRTFRSAAPRCVLVVNVQASHWSTRDALQFTVNVGAFYIGLNDVLQRGTWPSPSTSGPTEYQCHVRQRLGRLTPAQRDVWWDLKVGAPWTQVSVEVTEAVREHGLPWLRAMTDLDMARSHAEARSGPHIAAGLALLAGRRDEATRIVVVATESGADRGQLRLWARQADLIP</sequence>
<feature type="region of interest" description="Disordered" evidence="1">
    <location>
        <begin position="1"/>
        <end position="44"/>
    </location>
</feature>
<dbReference type="HOGENOM" id="CLU_1159215_0_0_7"/>
<dbReference type="eggNOG" id="ENOG5033CV2">
    <property type="taxonomic scope" value="Bacteria"/>
</dbReference>
<evidence type="ECO:0000313" key="3">
    <source>
        <dbReference type="Proteomes" id="UP000001935"/>
    </source>
</evidence>
<accession>Q2IMU8</accession>
<dbReference type="Proteomes" id="UP000001935">
    <property type="component" value="Chromosome"/>
</dbReference>
<evidence type="ECO:0000313" key="2">
    <source>
        <dbReference type="EMBL" id="ABC80131.1"/>
    </source>
</evidence>
<feature type="compositionally biased region" description="Basic residues" evidence="1">
    <location>
        <begin position="21"/>
        <end position="39"/>
    </location>
</feature>
<organism evidence="2 3">
    <name type="scientific">Anaeromyxobacter dehalogenans (strain 2CP-C)</name>
    <dbReference type="NCBI Taxonomy" id="290397"/>
    <lineage>
        <taxon>Bacteria</taxon>
        <taxon>Pseudomonadati</taxon>
        <taxon>Myxococcota</taxon>
        <taxon>Myxococcia</taxon>
        <taxon>Myxococcales</taxon>
        <taxon>Cystobacterineae</taxon>
        <taxon>Anaeromyxobacteraceae</taxon>
        <taxon>Anaeromyxobacter</taxon>
    </lineage>
</organism>
<evidence type="ECO:0008006" key="4">
    <source>
        <dbReference type="Google" id="ProtNLM"/>
    </source>
</evidence>
<proteinExistence type="predicted"/>